<keyword evidence="3" id="KW-1185">Reference proteome</keyword>
<feature type="compositionally biased region" description="Polar residues" evidence="1">
    <location>
        <begin position="38"/>
        <end position="48"/>
    </location>
</feature>
<accession>A0A194UNE6</accession>
<gene>
    <name evidence="2" type="ORF">VP1G_10520</name>
</gene>
<evidence type="ECO:0000313" key="2">
    <source>
        <dbReference type="EMBL" id="KUI53190.1"/>
    </source>
</evidence>
<organism evidence="2 3">
    <name type="scientific">Cytospora mali</name>
    <name type="common">Apple Valsa canker fungus</name>
    <name type="synonym">Valsa mali</name>
    <dbReference type="NCBI Taxonomy" id="578113"/>
    <lineage>
        <taxon>Eukaryota</taxon>
        <taxon>Fungi</taxon>
        <taxon>Dikarya</taxon>
        <taxon>Ascomycota</taxon>
        <taxon>Pezizomycotina</taxon>
        <taxon>Sordariomycetes</taxon>
        <taxon>Sordariomycetidae</taxon>
        <taxon>Diaporthales</taxon>
        <taxon>Cytosporaceae</taxon>
        <taxon>Cytospora</taxon>
    </lineage>
</organism>
<protein>
    <submittedName>
        <fullName evidence="2">Uncharacterized protein</fullName>
    </submittedName>
</protein>
<reference evidence="3" key="1">
    <citation type="submission" date="2014-12" db="EMBL/GenBank/DDBJ databases">
        <title>Genome Sequence of Valsa Canker Pathogens Uncovers a Specific Adaption of Colonization on Woody Bark.</title>
        <authorList>
            <person name="Yin Z."/>
            <person name="Liu H."/>
            <person name="Gao X."/>
            <person name="Li Z."/>
            <person name="Song N."/>
            <person name="Ke X."/>
            <person name="Dai Q."/>
            <person name="Wu Y."/>
            <person name="Sun Y."/>
            <person name="Xu J.-R."/>
            <person name="Kang Z.K."/>
            <person name="Wang L."/>
            <person name="Huang L."/>
        </authorList>
    </citation>
    <scope>NUCLEOTIDE SEQUENCE [LARGE SCALE GENOMIC DNA]</scope>
    <source>
        <strain evidence="3">SXYL134</strain>
    </source>
</reference>
<proteinExistence type="predicted"/>
<sequence>MNGTTTTPYSGGSNPENQALARRRIEAFVREPARDGNNLVTLPDQTTDLKTRRRDSKKRMEGTVETFEQQFNQ</sequence>
<feature type="region of interest" description="Disordered" evidence="1">
    <location>
        <begin position="34"/>
        <end position="73"/>
    </location>
</feature>
<evidence type="ECO:0000313" key="3">
    <source>
        <dbReference type="Proteomes" id="UP000078576"/>
    </source>
</evidence>
<dbReference type="AlphaFoldDB" id="A0A194UNE6"/>
<dbReference type="Proteomes" id="UP000078576">
    <property type="component" value="Unassembled WGS sequence"/>
</dbReference>
<evidence type="ECO:0000256" key="1">
    <source>
        <dbReference type="SAM" id="MobiDB-lite"/>
    </source>
</evidence>
<name>A0A194UNE6_CYTMA</name>
<dbReference type="OrthoDB" id="5233287at2759"/>
<dbReference type="EMBL" id="KN714668">
    <property type="protein sequence ID" value="KUI53190.1"/>
    <property type="molecule type" value="Genomic_DNA"/>
</dbReference>